<keyword evidence="12" id="KW-0170">Cobalt</keyword>
<dbReference type="GO" id="GO:0046583">
    <property type="term" value="F:monoatomic cation efflux transmembrane transporter activity"/>
    <property type="evidence" value="ECO:0007669"/>
    <property type="project" value="TreeGrafter"/>
</dbReference>
<keyword evidence="3" id="KW-0171">Cobalt transport</keyword>
<dbReference type="Pfam" id="PF03824">
    <property type="entry name" value="NicO"/>
    <property type="match status" value="1"/>
</dbReference>
<evidence type="ECO:0000256" key="7">
    <source>
        <dbReference type="ARBA" id="ARBA00022692"/>
    </source>
</evidence>
<dbReference type="GO" id="GO:0006824">
    <property type="term" value="P:cobalt ion transport"/>
    <property type="evidence" value="ECO:0007669"/>
    <property type="project" value="UniProtKB-KW"/>
</dbReference>
<accession>A0A0F5V9Q5</accession>
<dbReference type="Proteomes" id="UP000033633">
    <property type="component" value="Unassembled WGS sequence"/>
</dbReference>
<keyword evidence="11 13" id="KW-0472">Membrane</keyword>
<comment type="function">
    <text evidence="1">Efflux system for nickel and cobalt.</text>
</comment>
<keyword evidence="8 13" id="KW-1133">Transmembrane helix</keyword>
<dbReference type="OrthoDB" id="9812956at2"/>
<feature type="transmembrane region" description="Helical" evidence="13">
    <location>
        <begin position="278"/>
        <end position="306"/>
    </location>
</feature>
<keyword evidence="10" id="KW-0921">Nickel transport</keyword>
<comment type="caution">
    <text evidence="14">The sequence shown here is derived from an EMBL/GenBank/DDBJ whole genome shotgun (WGS) entry which is preliminary data.</text>
</comment>
<dbReference type="InterPro" id="IPR051224">
    <property type="entry name" value="NiCoT_RcnA"/>
</dbReference>
<feature type="transmembrane region" description="Helical" evidence="13">
    <location>
        <begin position="62"/>
        <end position="82"/>
    </location>
</feature>
<keyword evidence="5" id="KW-1003">Cell membrane</keyword>
<dbReference type="PATRIC" id="fig|265726.11.peg.1428"/>
<feature type="transmembrane region" description="Helical" evidence="13">
    <location>
        <begin position="250"/>
        <end position="272"/>
    </location>
</feature>
<evidence type="ECO:0000313" key="15">
    <source>
        <dbReference type="Proteomes" id="UP000033633"/>
    </source>
</evidence>
<comment type="similarity">
    <text evidence="13">Belongs to the NiCoT transporter (TC 2.A.52) family.</text>
</comment>
<evidence type="ECO:0000256" key="9">
    <source>
        <dbReference type="ARBA" id="ARBA00023065"/>
    </source>
</evidence>
<feature type="transmembrane region" description="Helical" evidence="13">
    <location>
        <begin position="103"/>
        <end position="130"/>
    </location>
</feature>
<reference evidence="14 15" key="1">
    <citation type="submission" date="2014-12" db="EMBL/GenBank/DDBJ databases">
        <title>Mercury Reductase activity and rhizosphere competence traits in the genome of root associated Photobacterium halotolerans MELD1.</title>
        <authorList>
            <person name="Mathew D.C."/>
            <person name="Huang C.-C."/>
        </authorList>
    </citation>
    <scope>NUCLEOTIDE SEQUENCE [LARGE SCALE GENOMIC DNA]</scope>
    <source>
        <strain evidence="14 15">MELD1</strain>
    </source>
</reference>
<dbReference type="PANTHER" id="PTHR40659">
    <property type="entry name" value="NICKEL/COBALT EFFLUX SYSTEM RCNA"/>
    <property type="match status" value="1"/>
</dbReference>
<evidence type="ECO:0000256" key="6">
    <source>
        <dbReference type="ARBA" id="ARBA00022596"/>
    </source>
</evidence>
<dbReference type="AlphaFoldDB" id="A0A0F5V9Q5"/>
<evidence type="ECO:0000256" key="10">
    <source>
        <dbReference type="ARBA" id="ARBA00023112"/>
    </source>
</evidence>
<dbReference type="GO" id="GO:0032025">
    <property type="term" value="P:response to cobalt ion"/>
    <property type="evidence" value="ECO:0007669"/>
    <property type="project" value="TreeGrafter"/>
</dbReference>
<feature type="transmembrane region" description="Helical" evidence="13">
    <location>
        <begin position="12"/>
        <end position="29"/>
    </location>
</feature>
<comment type="subcellular location">
    <subcellularLocation>
        <location evidence="2 13">Cell membrane</location>
        <topology evidence="2 13">Multi-pass membrane protein</topology>
    </subcellularLocation>
</comment>
<evidence type="ECO:0000313" key="14">
    <source>
        <dbReference type="EMBL" id="KKC98905.1"/>
    </source>
</evidence>
<keyword evidence="4 13" id="KW-0813">Transport</keyword>
<name>A0A0F5V9Q5_9GAMM</name>
<evidence type="ECO:0000256" key="2">
    <source>
        <dbReference type="ARBA" id="ARBA00004651"/>
    </source>
</evidence>
<evidence type="ECO:0000256" key="13">
    <source>
        <dbReference type="RuleBase" id="RU362101"/>
    </source>
</evidence>
<evidence type="ECO:0000256" key="1">
    <source>
        <dbReference type="ARBA" id="ARBA00002510"/>
    </source>
</evidence>
<evidence type="ECO:0000256" key="11">
    <source>
        <dbReference type="ARBA" id="ARBA00023136"/>
    </source>
</evidence>
<dbReference type="GO" id="GO:0005886">
    <property type="term" value="C:plasma membrane"/>
    <property type="evidence" value="ECO:0007669"/>
    <property type="project" value="UniProtKB-SubCell"/>
</dbReference>
<evidence type="ECO:0000256" key="5">
    <source>
        <dbReference type="ARBA" id="ARBA00022475"/>
    </source>
</evidence>
<evidence type="ECO:0000256" key="3">
    <source>
        <dbReference type="ARBA" id="ARBA00022426"/>
    </source>
</evidence>
<dbReference type="GO" id="GO:0015099">
    <property type="term" value="F:nickel cation transmembrane transporter activity"/>
    <property type="evidence" value="ECO:0007669"/>
    <property type="project" value="UniProtKB-UniRule"/>
</dbReference>
<dbReference type="EMBL" id="JWYV01000015">
    <property type="protein sequence ID" value="KKC98905.1"/>
    <property type="molecule type" value="Genomic_DNA"/>
</dbReference>
<organism evidence="14 15">
    <name type="scientific">Photobacterium halotolerans</name>
    <dbReference type="NCBI Taxonomy" id="265726"/>
    <lineage>
        <taxon>Bacteria</taxon>
        <taxon>Pseudomonadati</taxon>
        <taxon>Pseudomonadota</taxon>
        <taxon>Gammaproteobacteria</taxon>
        <taxon>Vibrionales</taxon>
        <taxon>Vibrionaceae</taxon>
        <taxon>Photobacterium</taxon>
    </lineage>
</organism>
<proteinExistence type="inferred from homology"/>
<sequence length="361" mass="38944">MAQSKIDPRRWYVSATFVCVMALIFYQLWSVWPTLVVESIQWQREVYAQLADLLYDAKSNPLIAGGSLAGFSFLYGMLHSLGPGHGKVIVTTYLATHPTKVKASLMLTAISAFFQALVAVALVSVLVWGFQASMRVVNEKATVFVSLSFTLVVLLGGLICWKAIRQIYHSVRGAQRHASSLSSVSSAFSVVRSAAPQQSALTSAILRPAIRATATRQTAQGHDHHADCGCGHQHVADAEAINRASTWREYVGIVASIGIRPCTGAVMVLLFANLAGLYWMGIVSAIVMAAGTAFTTSVIAIMTLTGKQLVQRYLMTGNSHRKAGWQLAGYYLQLLCGVLLMVIGALLMNGQDTGISPMFSV</sequence>
<keyword evidence="6" id="KW-0533">Nickel</keyword>
<dbReference type="InterPro" id="IPR011541">
    <property type="entry name" value="Ni/Co_transpt_high_affinity"/>
</dbReference>
<feature type="transmembrane region" description="Helical" evidence="13">
    <location>
        <begin position="142"/>
        <end position="164"/>
    </location>
</feature>
<evidence type="ECO:0000256" key="8">
    <source>
        <dbReference type="ARBA" id="ARBA00022989"/>
    </source>
</evidence>
<evidence type="ECO:0000256" key="12">
    <source>
        <dbReference type="ARBA" id="ARBA00023285"/>
    </source>
</evidence>
<keyword evidence="15" id="KW-1185">Reference proteome</keyword>
<keyword evidence="7 13" id="KW-0812">Transmembrane</keyword>
<dbReference type="PANTHER" id="PTHR40659:SF1">
    <property type="entry name" value="NICKEL_COBALT EFFLUX SYSTEM RCNA"/>
    <property type="match status" value="1"/>
</dbReference>
<feature type="transmembrane region" description="Helical" evidence="13">
    <location>
        <begin position="327"/>
        <end position="348"/>
    </location>
</feature>
<dbReference type="GO" id="GO:0010045">
    <property type="term" value="P:response to nickel cation"/>
    <property type="evidence" value="ECO:0007669"/>
    <property type="project" value="TreeGrafter"/>
</dbReference>
<protein>
    <recommendedName>
        <fullName evidence="13">Nickel/cobalt efflux system</fullName>
    </recommendedName>
</protein>
<keyword evidence="9" id="KW-0406">Ion transport</keyword>
<gene>
    <name evidence="14" type="ORF">KY46_15895</name>
</gene>
<evidence type="ECO:0000256" key="4">
    <source>
        <dbReference type="ARBA" id="ARBA00022448"/>
    </source>
</evidence>